<gene>
    <name evidence="1" type="ORF">CLOSYM_04275</name>
</gene>
<name>A0ABC9TS18_CLOSY</name>
<evidence type="ECO:0000313" key="1">
    <source>
        <dbReference type="EMBL" id="ERI74155.1"/>
    </source>
</evidence>
<reference evidence="1 2" key="1">
    <citation type="submission" date="2013-07" db="EMBL/GenBank/DDBJ databases">
        <authorList>
            <person name="Weinstock G."/>
            <person name="Sodergren E."/>
            <person name="Wylie T."/>
            <person name="Fulton L."/>
            <person name="Fulton R."/>
            <person name="Fronick C."/>
            <person name="O'Laughlin M."/>
            <person name="Godfrey J."/>
            <person name="Miner T."/>
            <person name="Herter B."/>
            <person name="Appelbaum E."/>
            <person name="Cordes M."/>
            <person name="Lek S."/>
            <person name="Wollam A."/>
            <person name="Pepin K.H."/>
            <person name="Palsikar V.B."/>
            <person name="Mitreva M."/>
            <person name="Wilson R.K."/>
        </authorList>
    </citation>
    <scope>NUCLEOTIDE SEQUENCE [LARGE SCALE GENOMIC DNA]</scope>
    <source>
        <strain evidence="1 2">ATCC 14940</strain>
    </source>
</reference>
<sequence>MYADIKYRNVILDIKYKIKFDKKQSISVTMRKETSSYGWKDVGGEVLWHQ</sequence>
<organism evidence="1 2">
    <name type="scientific">[Clostridium] symbiosum ATCC 14940</name>
    <dbReference type="NCBI Taxonomy" id="411472"/>
    <lineage>
        <taxon>Bacteria</taxon>
        <taxon>Bacillati</taxon>
        <taxon>Bacillota</taxon>
        <taxon>Clostridia</taxon>
        <taxon>Lachnospirales</taxon>
        <taxon>Lachnospiraceae</taxon>
        <taxon>Otoolea</taxon>
    </lineage>
</organism>
<accession>A0ABC9TS18</accession>
<comment type="caution">
    <text evidence="1">The sequence shown here is derived from an EMBL/GenBank/DDBJ whole genome shotgun (WGS) entry which is preliminary data.</text>
</comment>
<dbReference type="AlphaFoldDB" id="A0ABC9TS18"/>
<dbReference type="Proteomes" id="UP000016491">
    <property type="component" value="Unassembled WGS sequence"/>
</dbReference>
<proteinExistence type="predicted"/>
<protein>
    <submittedName>
        <fullName evidence="1">Uncharacterized protein</fullName>
    </submittedName>
</protein>
<dbReference type="EMBL" id="AWSU01000342">
    <property type="protein sequence ID" value="ERI74155.1"/>
    <property type="molecule type" value="Genomic_DNA"/>
</dbReference>
<evidence type="ECO:0000313" key="2">
    <source>
        <dbReference type="Proteomes" id="UP000016491"/>
    </source>
</evidence>